<evidence type="ECO:0000256" key="1">
    <source>
        <dbReference type="ARBA" id="ARBA00022614"/>
    </source>
</evidence>
<dbReference type="Proteomes" id="UP000594923">
    <property type="component" value="Chromosome"/>
</dbReference>
<organism evidence="4 5">
    <name type="scientific">Pseudomonas poae</name>
    <dbReference type="NCBI Taxonomy" id="200451"/>
    <lineage>
        <taxon>Bacteria</taxon>
        <taxon>Pseudomonadati</taxon>
        <taxon>Pseudomonadota</taxon>
        <taxon>Gammaproteobacteria</taxon>
        <taxon>Pseudomonadales</taxon>
        <taxon>Pseudomonadaceae</taxon>
        <taxon>Pseudomonas</taxon>
    </lineage>
</organism>
<accession>A0A7M1KHS5</accession>
<gene>
    <name evidence="4" type="ORF">IMF22_01565</name>
</gene>
<name>A0A7M1KHS5_9PSED</name>
<dbReference type="GO" id="GO:0005737">
    <property type="term" value="C:cytoplasm"/>
    <property type="evidence" value="ECO:0007669"/>
    <property type="project" value="TreeGrafter"/>
</dbReference>
<evidence type="ECO:0000313" key="5">
    <source>
        <dbReference type="Proteomes" id="UP000594923"/>
    </source>
</evidence>
<dbReference type="RefSeq" id="WP_197627028.1">
    <property type="nucleotide sequence ID" value="NZ_CP063073.1"/>
</dbReference>
<evidence type="ECO:0000313" key="4">
    <source>
        <dbReference type="EMBL" id="QOQ75795.1"/>
    </source>
</evidence>
<dbReference type="PANTHER" id="PTHR48051">
    <property type="match status" value="1"/>
</dbReference>
<evidence type="ECO:0000259" key="3">
    <source>
        <dbReference type="Pfam" id="PF20178"/>
    </source>
</evidence>
<dbReference type="PANTHER" id="PTHR48051:SF1">
    <property type="entry name" value="RAS SUPPRESSOR PROTEIN 1"/>
    <property type="match status" value="1"/>
</dbReference>
<evidence type="ECO:0000256" key="2">
    <source>
        <dbReference type="ARBA" id="ARBA00022737"/>
    </source>
</evidence>
<proteinExistence type="predicted"/>
<dbReference type="EMBL" id="CP063073">
    <property type="protein sequence ID" value="QOQ75795.1"/>
    <property type="molecule type" value="Genomic_DNA"/>
</dbReference>
<dbReference type="InterPro" id="IPR050216">
    <property type="entry name" value="LRR_domain-containing"/>
</dbReference>
<dbReference type="InterPro" id="IPR001611">
    <property type="entry name" value="Leu-rich_rpt"/>
</dbReference>
<keyword evidence="2" id="KW-0677">Repeat</keyword>
<dbReference type="InterPro" id="IPR032675">
    <property type="entry name" value="LRR_dom_sf"/>
</dbReference>
<sequence>MPDSAHQTPPTPLSVQPDQHYALLKSAIPRWLGETSPRRRQALGQSAARLPQAVRDTAAHSQGELKRLATAHWDAQNTVENALAHVQDAQHFGEPILRLALKTLFGLDLDVSNTFLRLYIPQTIPGFPLRTGAARTWTVSLLEAALHNFEHQETEADAYESASTFITRPDARGHFDTLPAIKAVVSIRAFTQLCRDLDIGALYAAYLQEQLAMTEPVAHAVLQLKVERSQKAELQAALQWALINGDLQLDYFRLIQGLLDGLDGMRLDGQALRYHDLSLMGADLPGIIVFGPDLEFSRGAARLVAYVPGDPEHPIKEYPSSQALQKELVRQLRDEPYQRFFSRFVPHAQRGHFFANLSQLLGQITWHPYVQGSSAPIWRQTPTDNPRVRFVATPGGHDLWRHQYQRRLNQILNDGRTRAVATATVDRNARWALWDSLVNVASSILEAVTLIVAPFVPFAGELMLGYMAYQLLDEVFEGIIDWSEGLGSEAVGHLVSVVETLVQLGAFAAGSTIAIAEFRNALPQPIIDFIDRFKPVELPNGQTRYWKPDLTAYEQPISVPPGTYRDTAGVFAYQRKNLLRHDAKVFAVEKGQAADTLHIQHPSRPEAYRPSVRHNGQGAWHTELERPLQWDQKTLLRRLGHSVEGISEADQALALNISGTDENALRKMHVNNEAPPALLLDTLDRLRVDRDIQTLIDRLNSDDPQAYGKVDPQTNLQLLTGHGYWPETRCLQFIDAQGNVAWAFGDNQLPALQIPESHLNNGGLLKAILTLLPPNDAAEAFGAAVGDSRLSLDMRAAHLRKKLAAIAEEKRASLFQSHYATYQTTRNPRAQRLMDAAPGLPARIAEKLLERATAKELAELDAQRTPQRLSLLARSAFEEVRLSRAYEGLHFGDQSLDTQRLALHSLPAMPGWPAQVRLVIRDYAANGTLRDQIGADDAPIVRTLVRSETGEYTAHDEDGALGAPTDFYSAILNALPETQRQAIHSGIDQGPRLRQYLARHAIERKRLRELLSPDPIRKPTYDPQVMKLLGGMDGYRAQADYGDGPPPLLAQVRELFPAIDDDLAQTLLAHLQTLPSGASNQLAYLREQRQLLRQNLQTWQAAIPRIDPETQLEMSAGRRYDEVQTRRMMAEQLEACWRRETERDEYFSTPELNGYTLRLYGPGPTDLPELGMAFNHVSLLSLVGDGPMLGIDTFLERFPNLRHLEIRSIPLGDLPPQLSSMPTLNSLILSDCDITLTQQSLDRLNGMHGLHALDLHNNALGLVPDVQAMPDLTLLDLSTTGIDRVPNGVVDRPRLELAMLSDNKITQLPPELFSVTPNTARKFDLSDNPLEPPALERVKTYCQAHGEFFSAQAPHEERARLMNLYPTFLEAEADRFIFRLPGNMDAVAPTLTRLEAEYAQLGTDLQQWALNVPDHHPVLGILLDEQTIAEEQLARQRFKALLEDAWRRESEEDEESLGDHFTHSVILETSTMGPLPELSATFDHVSNLEIKGGGVTNGIDGMLPCFTQLETLTLSQCTLGKLPDTLARLPKLSTLSLEQCAITLTQADINLLADMTQLEYLSLTNNPLNLAPDISNLSQLAALHLSNTGISEVPRGLFRLPDLETVDLSNNLISEIPADLLESTTVYGQDCDFSNNQLSPTSVGYLRQHYLRTGIDFQVAAATVDEHGVPLVVVGPTPMDE</sequence>
<dbReference type="Gene3D" id="3.80.10.10">
    <property type="entry name" value="Ribonuclease Inhibitor"/>
    <property type="match status" value="2"/>
</dbReference>
<dbReference type="InterPro" id="IPR046673">
    <property type="entry name" value="ToxA_N"/>
</dbReference>
<dbReference type="InterPro" id="IPR003591">
    <property type="entry name" value="Leu-rich_rpt_typical-subtyp"/>
</dbReference>
<keyword evidence="1" id="KW-0433">Leucine-rich repeat</keyword>
<feature type="domain" description="Dermonecrotic toxin N-terminal" evidence="3">
    <location>
        <begin position="83"/>
        <end position="348"/>
    </location>
</feature>
<dbReference type="SMART" id="SM00369">
    <property type="entry name" value="LRR_TYP"/>
    <property type="match status" value="6"/>
</dbReference>
<protein>
    <submittedName>
        <fullName evidence="4">Leucine-rich repeat domain-containing protein</fullName>
    </submittedName>
</protein>
<reference evidence="4 5" key="1">
    <citation type="submission" date="2020-10" db="EMBL/GenBank/DDBJ databases">
        <title>High quality whole genome sequence of Pseudomonas poae PMA22.</title>
        <authorList>
            <person name="Hernandez J.G."/>
            <person name="Rodriguez P."/>
            <person name="Cuevas C."/>
            <person name="de la Calle F."/>
            <person name="Galan B."/>
            <person name="Garcia J.L."/>
        </authorList>
    </citation>
    <scope>NUCLEOTIDE SEQUENCE [LARGE SCALE GENOMIC DNA]</scope>
    <source>
        <strain evidence="4 5">PMA22</strain>
    </source>
</reference>
<dbReference type="Pfam" id="PF20178">
    <property type="entry name" value="ToxA_N"/>
    <property type="match status" value="1"/>
</dbReference>
<dbReference type="PROSITE" id="PS51450">
    <property type="entry name" value="LRR"/>
    <property type="match status" value="1"/>
</dbReference>
<dbReference type="SUPFAM" id="SSF52058">
    <property type="entry name" value="L domain-like"/>
    <property type="match status" value="1"/>
</dbReference>